<dbReference type="EMBL" id="QYUK01000011">
    <property type="protein sequence ID" value="RJF86837.1"/>
    <property type="molecule type" value="Genomic_DNA"/>
</dbReference>
<feature type="domain" description="Flavinylation-associated cytochrome" evidence="2">
    <location>
        <begin position="74"/>
        <end position="130"/>
    </location>
</feature>
<comment type="caution">
    <text evidence="3">The sequence shown here is derived from an EMBL/GenBank/DDBJ whole genome shotgun (WGS) entry which is preliminary data.</text>
</comment>
<keyword evidence="1" id="KW-0472">Membrane</keyword>
<feature type="transmembrane region" description="Helical" evidence="1">
    <location>
        <begin position="114"/>
        <end position="132"/>
    </location>
</feature>
<evidence type="ECO:0000259" key="2">
    <source>
        <dbReference type="Pfam" id="PF14358"/>
    </source>
</evidence>
<feature type="transmembrane region" description="Helical" evidence="1">
    <location>
        <begin position="153"/>
        <end position="176"/>
    </location>
</feature>
<protein>
    <submittedName>
        <fullName evidence="3">DUF4405 domain-containing protein</fullName>
    </submittedName>
</protein>
<dbReference type="Pfam" id="PF14358">
    <property type="entry name" value="DUF4405"/>
    <property type="match status" value="1"/>
</dbReference>
<feature type="transmembrane region" description="Helical" evidence="1">
    <location>
        <begin position="196"/>
        <end position="215"/>
    </location>
</feature>
<feature type="transmembrane region" description="Helical" evidence="1">
    <location>
        <begin position="32"/>
        <end position="50"/>
    </location>
</feature>
<dbReference type="OrthoDB" id="9779183at2"/>
<dbReference type="AlphaFoldDB" id="A0A418W9X6"/>
<dbReference type="RefSeq" id="WP_119777482.1">
    <property type="nucleotide sequence ID" value="NZ_QYUK01000011.1"/>
</dbReference>
<dbReference type="InterPro" id="IPR025517">
    <property type="entry name" value="DUF4405"/>
</dbReference>
<gene>
    <name evidence="3" type="ORF">D3874_07250</name>
</gene>
<evidence type="ECO:0000256" key="1">
    <source>
        <dbReference type="SAM" id="Phobius"/>
    </source>
</evidence>
<keyword evidence="1" id="KW-0812">Transmembrane</keyword>
<feature type="transmembrane region" description="Helical" evidence="1">
    <location>
        <begin position="5"/>
        <end position="26"/>
    </location>
</feature>
<proteinExistence type="predicted"/>
<reference evidence="3 4" key="1">
    <citation type="submission" date="2018-09" db="EMBL/GenBank/DDBJ databases">
        <authorList>
            <person name="Zhu H."/>
        </authorList>
    </citation>
    <scope>NUCLEOTIDE SEQUENCE [LARGE SCALE GENOMIC DNA]</scope>
    <source>
        <strain evidence="3 4">K1W22B-8</strain>
    </source>
</reference>
<keyword evidence="4" id="KW-1185">Reference proteome</keyword>
<keyword evidence="1" id="KW-1133">Transmembrane helix</keyword>
<name>A0A418W9X6_9PROT</name>
<sequence length="241" mass="26802">MNKVLLLRLALDFVAAGLVLVGLAYYWLDNTIHELVGTGMFLLIIVHNTFNRRWYGTISRTRREPRGLINSAMTLSLLAVMLALLVTSLVISRALFDVLPLNGGYTARQIHTLAAYWALVMVSIHLGLRWSMIMSTMRNLFGLAATSAIRTAALRAVAAAIAACGVQSSFEMGVGAKLSLQLTLDWWDFEASTLGFFLRWLSIGGLYVFLAHYLVKWARKGKRPTAPVGTCSDLQRWERIP</sequence>
<accession>A0A418W9X6</accession>
<feature type="transmembrane region" description="Helical" evidence="1">
    <location>
        <begin position="71"/>
        <end position="94"/>
    </location>
</feature>
<dbReference type="Proteomes" id="UP000284605">
    <property type="component" value="Unassembled WGS sequence"/>
</dbReference>
<evidence type="ECO:0000313" key="4">
    <source>
        <dbReference type="Proteomes" id="UP000284605"/>
    </source>
</evidence>
<organism evidence="3 4">
    <name type="scientific">Oleomonas cavernae</name>
    <dbReference type="NCBI Taxonomy" id="2320859"/>
    <lineage>
        <taxon>Bacteria</taxon>
        <taxon>Pseudomonadati</taxon>
        <taxon>Pseudomonadota</taxon>
        <taxon>Alphaproteobacteria</taxon>
        <taxon>Acetobacterales</taxon>
        <taxon>Acetobacteraceae</taxon>
        <taxon>Oleomonas</taxon>
    </lineage>
</organism>
<evidence type="ECO:0000313" key="3">
    <source>
        <dbReference type="EMBL" id="RJF86837.1"/>
    </source>
</evidence>